<dbReference type="Pfam" id="PF16193">
    <property type="entry name" value="AAA_assoc_2"/>
    <property type="match status" value="1"/>
</dbReference>
<name>A0ABS9V5T9_9BACT</name>
<dbReference type="InterPro" id="IPR003959">
    <property type="entry name" value="ATPase_AAA_core"/>
</dbReference>
<dbReference type="SMART" id="SM00382">
    <property type="entry name" value="AAA"/>
    <property type="match status" value="1"/>
</dbReference>
<sequence length="421" mass="47025">MIDNTPLAERMRPKSLEELIGQSHLTGSQTFLYRAIKSGQVPSLILWGPPGVGKTTIANIIANEIKVPFYTLSAISSGVKDIREVIEKARYQMGAVLFIDEIHRFNKSQQDALLGAVEKGIIRLIGATTENPSFEVNAALLSRCQVFTLNPLEKEDLEAMIKQAMAKDILLKKKDIILEETEALLRLSGGDGRKLLNLFEIILSGIHENPIVVTNEKVIKIAQQKVALYDKSGELHYDIISAFIKSIRGSDPNAAVYWLARMIEGGEDVKFIARRLVILASEDIGNANPNALLLATNCFDAVKIIGYPESRIILSQCVTYLASSPKSNAAYIAINKAQAIVKEKGDLSVPLHLRNAPTKLMKDLNYGKDYKYAHDFEGNFVNQEFMPDEIKNLKLYDPSNNPRENELRKYLNSKWKGKYGY</sequence>
<evidence type="ECO:0000259" key="6">
    <source>
        <dbReference type="SMART" id="SM00382"/>
    </source>
</evidence>
<dbReference type="InterPro" id="IPR021886">
    <property type="entry name" value="MgsA_C"/>
</dbReference>
<evidence type="ECO:0000313" key="8">
    <source>
        <dbReference type="Proteomes" id="UP001165489"/>
    </source>
</evidence>
<comment type="similarity">
    <text evidence="2">Belongs to the AAA ATPase family. RarA/MGS1/WRNIP1 subfamily.</text>
</comment>
<proteinExistence type="inferred from homology"/>
<dbReference type="Gene3D" id="1.10.8.60">
    <property type="match status" value="1"/>
</dbReference>
<dbReference type="Pfam" id="PF00004">
    <property type="entry name" value="AAA"/>
    <property type="match status" value="1"/>
</dbReference>
<dbReference type="InterPro" id="IPR008921">
    <property type="entry name" value="DNA_pol3_clamp-load_cplx_C"/>
</dbReference>
<dbReference type="PANTHER" id="PTHR13779:SF7">
    <property type="entry name" value="ATPASE WRNIP1"/>
    <property type="match status" value="1"/>
</dbReference>
<dbReference type="Proteomes" id="UP001165489">
    <property type="component" value="Unassembled WGS sequence"/>
</dbReference>
<dbReference type="InterPro" id="IPR051314">
    <property type="entry name" value="AAA_ATPase_RarA/MGS1/WRNIP1"/>
</dbReference>
<dbReference type="SUPFAM" id="SSF48019">
    <property type="entry name" value="post-AAA+ oligomerization domain-like"/>
    <property type="match status" value="1"/>
</dbReference>
<dbReference type="InterPro" id="IPR032423">
    <property type="entry name" value="AAA_assoc_2"/>
</dbReference>
<dbReference type="Gene3D" id="3.40.50.300">
    <property type="entry name" value="P-loop containing nucleotide triphosphate hydrolases"/>
    <property type="match status" value="1"/>
</dbReference>
<dbReference type="SUPFAM" id="SSF52540">
    <property type="entry name" value="P-loop containing nucleoside triphosphate hydrolases"/>
    <property type="match status" value="1"/>
</dbReference>
<evidence type="ECO:0000256" key="3">
    <source>
        <dbReference type="ARBA" id="ARBA00020776"/>
    </source>
</evidence>
<comment type="function">
    <text evidence="1">DNA-dependent ATPase that plays important roles in cellular responses to stalled DNA replication processes.</text>
</comment>
<evidence type="ECO:0000256" key="5">
    <source>
        <dbReference type="ARBA" id="ARBA00022840"/>
    </source>
</evidence>
<dbReference type="EMBL" id="JAKZGP010000089">
    <property type="protein sequence ID" value="MCH7411579.1"/>
    <property type="molecule type" value="Genomic_DNA"/>
</dbReference>
<keyword evidence="4" id="KW-0547">Nucleotide-binding</keyword>
<dbReference type="RefSeq" id="WP_241350011.1">
    <property type="nucleotide sequence ID" value="NZ_JAKZGP010000089.1"/>
</dbReference>
<accession>A0ABS9V5T9</accession>
<keyword evidence="5" id="KW-0067">ATP-binding</keyword>
<feature type="domain" description="AAA+ ATPase" evidence="6">
    <location>
        <begin position="40"/>
        <end position="152"/>
    </location>
</feature>
<organism evidence="7 8">
    <name type="scientific">Belliella filtrata</name>
    <dbReference type="NCBI Taxonomy" id="2923435"/>
    <lineage>
        <taxon>Bacteria</taxon>
        <taxon>Pseudomonadati</taxon>
        <taxon>Bacteroidota</taxon>
        <taxon>Cytophagia</taxon>
        <taxon>Cytophagales</taxon>
        <taxon>Cyclobacteriaceae</taxon>
        <taxon>Belliella</taxon>
    </lineage>
</organism>
<comment type="caution">
    <text evidence="7">The sequence shown here is derived from an EMBL/GenBank/DDBJ whole genome shotgun (WGS) entry which is preliminary data.</text>
</comment>
<evidence type="ECO:0000313" key="7">
    <source>
        <dbReference type="EMBL" id="MCH7411579.1"/>
    </source>
</evidence>
<dbReference type="PANTHER" id="PTHR13779">
    <property type="entry name" value="WERNER HELICASE-INTERACTING PROTEIN 1 FAMILY MEMBER"/>
    <property type="match status" value="1"/>
</dbReference>
<reference evidence="7" key="1">
    <citation type="submission" date="2022-03" db="EMBL/GenBank/DDBJ databases">
        <title>De novo assembled genomes of Belliella spp. (Cyclobacteriaceae) strains.</title>
        <authorList>
            <person name="Szabo A."/>
            <person name="Korponai K."/>
            <person name="Felfoldi T."/>
        </authorList>
    </citation>
    <scope>NUCLEOTIDE SEQUENCE</scope>
    <source>
        <strain evidence="7">DSM 111904</strain>
    </source>
</reference>
<dbReference type="Pfam" id="PF12002">
    <property type="entry name" value="MgsA_C"/>
    <property type="match status" value="1"/>
</dbReference>
<gene>
    <name evidence="7" type="ORF">MM239_19490</name>
</gene>
<dbReference type="InterPro" id="IPR027417">
    <property type="entry name" value="P-loop_NTPase"/>
</dbReference>
<dbReference type="Gene3D" id="1.10.3710.10">
    <property type="entry name" value="DNA polymerase III clamp loader subunits, C-terminal domain"/>
    <property type="match status" value="1"/>
</dbReference>
<dbReference type="CDD" id="cd00009">
    <property type="entry name" value="AAA"/>
    <property type="match status" value="1"/>
</dbReference>
<evidence type="ECO:0000256" key="2">
    <source>
        <dbReference type="ARBA" id="ARBA00008959"/>
    </source>
</evidence>
<evidence type="ECO:0000256" key="4">
    <source>
        <dbReference type="ARBA" id="ARBA00022741"/>
    </source>
</evidence>
<dbReference type="InterPro" id="IPR003593">
    <property type="entry name" value="AAA+_ATPase"/>
</dbReference>
<evidence type="ECO:0000256" key="1">
    <source>
        <dbReference type="ARBA" id="ARBA00002393"/>
    </source>
</evidence>
<dbReference type="CDD" id="cd18139">
    <property type="entry name" value="HLD_clamp_RarA"/>
    <property type="match status" value="1"/>
</dbReference>
<protein>
    <recommendedName>
        <fullName evidence="3">Replication-associated recombination protein A</fullName>
    </recommendedName>
</protein>
<dbReference type="Gene3D" id="1.20.272.10">
    <property type="match status" value="1"/>
</dbReference>
<keyword evidence="8" id="KW-1185">Reference proteome</keyword>